<keyword evidence="3" id="KW-1185">Reference proteome</keyword>
<dbReference type="Pfam" id="PF26639">
    <property type="entry name" value="Het-6_barrel"/>
    <property type="match status" value="1"/>
</dbReference>
<protein>
    <recommendedName>
        <fullName evidence="1">Heterokaryon incompatibility domain-containing protein</fullName>
    </recommendedName>
</protein>
<dbReference type="EMBL" id="CABFNQ020000750">
    <property type="protein sequence ID" value="CAH0034736.1"/>
    <property type="molecule type" value="Genomic_DNA"/>
</dbReference>
<organism evidence="2 3">
    <name type="scientific">Clonostachys rhizophaga</name>
    <dbReference type="NCBI Taxonomy" id="160324"/>
    <lineage>
        <taxon>Eukaryota</taxon>
        <taxon>Fungi</taxon>
        <taxon>Dikarya</taxon>
        <taxon>Ascomycota</taxon>
        <taxon>Pezizomycotina</taxon>
        <taxon>Sordariomycetes</taxon>
        <taxon>Hypocreomycetidae</taxon>
        <taxon>Hypocreales</taxon>
        <taxon>Bionectriaceae</taxon>
        <taxon>Clonostachys</taxon>
    </lineage>
</organism>
<feature type="domain" description="Heterokaryon incompatibility" evidence="1">
    <location>
        <begin position="46"/>
        <end position="228"/>
    </location>
</feature>
<dbReference type="PANTHER" id="PTHR24148">
    <property type="entry name" value="ANKYRIN REPEAT DOMAIN-CONTAINING PROTEIN 39 HOMOLOG-RELATED"/>
    <property type="match status" value="1"/>
</dbReference>
<accession>A0A9N9VX16</accession>
<dbReference type="OrthoDB" id="5571888at2759"/>
<reference evidence="2" key="1">
    <citation type="submission" date="2021-10" db="EMBL/GenBank/DDBJ databases">
        <authorList>
            <person name="Piombo E."/>
        </authorList>
    </citation>
    <scope>NUCLEOTIDE SEQUENCE</scope>
</reference>
<proteinExistence type="predicted"/>
<evidence type="ECO:0000313" key="3">
    <source>
        <dbReference type="Proteomes" id="UP000696573"/>
    </source>
</evidence>
<name>A0A9N9VX16_9HYPO</name>
<dbReference type="AlphaFoldDB" id="A0A9N9VX16"/>
<dbReference type="Pfam" id="PF06985">
    <property type="entry name" value="HET"/>
    <property type="match status" value="1"/>
</dbReference>
<evidence type="ECO:0000313" key="2">
    <source>
        <dbReference type="EMBL" id="CAH0034736.1"/>
    </source>
</evidence>
<dbReference type="Proteomes" id="UP000696573">
    <property type="component" value="Unassembled WGS sequence"/>
</dbReference>
<sequence>MAYQYQRSLSVVDDEIRLLQIQDSRDPGSEIKCELLTTSLGSAGSYTALSYCWGDPGGKENIIVSERPMKVTRNLISALQDMRDRGYLRIWADAVCIDQSNLEERSQQILRMAGIYRSASRVVAFLHGATLPEAKLASALFLRIKNEEEVTRLANKAREDNERQRQRKLDQIRSQESGWSYLFGNHESKSRRLRRPKRLRVQIDGREHYVLSKLLNNPYWCRSWIIQEVSTNTELKIIWGHQVFELRSLIRVARLASESKGIRIFGQLAHIQDIDRIRTAQLTMRPRSILDVLPLIRNTKASEPRDRIYAILGVTSNGNILVPFPNYSQPDSAVNRDMTVRMIQRTKSLDLVIFKHGEVGPWWHDWFSPESFSDRRMQCCIKSSMKSEGSIDDQSDYNASKRSVAHFQMRNNSLFVKGFFVDDIIQCSPTLSEALQRGVKTYSWKYVKEQNNRIDIPESQMEKQSRILAWLMYGIKLHRNFANSYEVHKTILEELLYTLRKGRKLANISNFAKELIQWLYCCCEDSFEIKGYPLPSWLTGKEGLKAPKSGVRIKTLMRIHSNLGLQMRLGRTDHGRLGWFNRNALPGDKIAVLLGCRFPAVLRKCGENRYCVVGEAVVQGLMFGEAMRKAQPTWIELVDLDHKQ</sequence>
<dbReference type="InterPro" id="IPR010730">
    <property type="entry name" value="HET"/>
</dbReference>
<comment type="caution">
    <text evidence="2">The sequence shown here is derived from an EMBL/GenBank/DDBJ whole genome shotgun (WGS) entry which is preliminary data.</text>
</comment>
<evidence type="ECO:0000259" key="1">
    <source>
        <dbReference type="Pfam" id="PF06985"/>
    </source>
</evidence>
<dbReference type="InterPro" id="IPR052895">
    <property type="entry name" value="HetReg/Transcr_Mod"/>
</dbReference>
<dbReference type="PANTHER" id="PTHR24148:SF73">
    <property type="entry name" value="HET DOMAIN PROTEIN (AFU_ORTHOLOGUE AFUA_8G01020)"/>
    <property type="match status" value="1"/>
</dbReference>
<gene>
    <name evidence="2" type="ORF">CRHIZ90672A_00009410</name>
</gene>